<sequence>MCSIRDATAAAGWRLLPVLLLGFFAVQEASAVVGFTMTQGTQDGTYIRFKRVPTNMLAEVTKELGAFRFVLIDTYSLAVRLRCSQPGLYYFSFTAMAPSPGSCRISLRRNRVPVVTAFASNSGFSWISSGALLYLAQNDLVYLYLEDGTIHESSATNRAFTSFTGFAVGTDMLMGRTPDTDAIEGPLPSPDPFDDIAERMYRVKLSKNATAGTSASL</sequence>
<gene>
    <name evidence="1" type="ORF">HPB49_001801</name>
</gene>
<accession>A0ACB8D262</accession>
<evidence type="ECO:0000313" key="2">
    <source>
        <dbReference type="Proteomes" id="UP000821865"/>
    </source>
</evidence>
<keyword evidence="2" id="KW-1185">Reference proteome</keyword>
<organism evidence="1 2">
    <name type="scientific">Dermacentor silvarum</name>
    <name type="common">Tick</name>
    <dbReference type="NCBI Taxonomy" id="543639"/>
    <lineage>
        <taxon>Eukaryota</taxon>
        <taxon>Metazoa</taxon>
        <taxon>Ecdysozoa</taxon>
        <taxon>Arthropoda</taxon>
        <taxon>Chelicerata</taxon>
        <taxon>Arachnida</taxon>
        <taxon>Acari</taxon>
        <taxon>Parasitiformes</taxon>
        <taxon>Ixodida</taxon>
        <taxon>Ixodoidea</taxon>
        <taxon>Ixodidae</taxon>
        <taxon>Rhipicephalinae</taxon>
        <taxon>Dermacentor</taxon>
    </lineage>
</organism>
<proteinExistence type="predicted"/>
<reference evidence="1" key="1">
    <citation type="submission" date="2020-05" db="EMBL/GenBank/DDBJ databases">
        <title>Large-scale comparative analyses of tick genomes elucidate their genetic diversity and vector capacities.</title>
        <authorList>
            <person name="Jia N."/>
            <person name="Wang J."/>
            <person name="Shi W."/>
            <person name="Du L."/>
            <person name="Sun Y."/>
            <person name="Zhan W."/>
            <person name="Jiang J."/>
            <person name="Wang Q."/>
            <person name="Zhang B."/>
            <person name="Ji P."/>
            <person name="Sakyi L.B."/>
            <person name="Cui X."/>
            <person name="Yuan T."/>
            <person name="Jiang B."/>
            <person name="Yang W."/>
            <person name="Lam T.T.-Y."/>
            <person name="Chang Q."/>
            <person name="Ding S."/>
            <person name="Wang X."/>
            <person name="Zhu J."/>
            <person name="Ruan X."/>
            <person name="Zhao L."/>
            <person name="Wei J."/>
            <person name="Que T."/>
            <person name="Du C."/>
            <person name="Cheng J."/>
            <person name="Dai P."/>
            <person name="Han X."/>
            <person name="Huang E."/>
            <person name="Gao Y."/>
            <person name="Liu J."/>
            <person name="Shao H."/>
            <person name="Ye R."/>
            <person name="Li L."/>
            <person name="Wei W."/>
            <person name="Wang X."/>
            <person name="Wang C."/>
            <person name="Yang T."/>
            <person name="Huo Q."/>
            <person name="Li W."/>
            <person name="Guo W."/>
            <person name="Chen H."/>
            <person name="Zhou L."/>
            <person name="Ni X."/>
            <person name="Tian J."/>
            <person name="Zhou Y."/>
            <person name="Sheng Y."/>
            <person name="Liu T."/>
            <person name="Pan Y."/>
            <person name="Xia L."/>
            <person name="Li J."/>
            <person name="Zhao F."/>
            <person name="Cao W."/>
        </authorList>
    </citation>
    <scope>NUCLEOTIDE SEQUENCE</scope>
    <source>
        <strain evidence="1">Dsil-2018</strain>
    </source>
</reference>
<name>A0ACB8D262_DERSI</name>
<protein>
    <submittedName>
        <fullName evidence="1">Uncharacterized protein</fullName>
    </submittedName>
</protein>
<dbReference type="EMBL" id="CM023472">
    <property type="protein sequence ID" value="KAH7958441.1"/>
    <property type="molecule type" value="Genomic_DNA"/>
</dbReference>
<evidence type="ECO:0000313" key="1">
    <source>
        <dbReference type="EMBL" id="KAH7958441.1"/>
    </source>
</evidence>
<comment type="caution">
    <text evidence="1">The sequence shown here is derived from an EMBL/GenBank/DDBJ whole genome shotgun (WGS) entry which is preliminary data.</text>
</comment>
<dbReference type="Proteomes" id="UP000821865">
    <property type="component" value="Chromosome 3"/>
</dbReference>